<dbReference type="Pfam" id="PF08352">
    <property type="entry name" value="oligo_HPY"/>
    <property type="match status" value="2"/>
</dbReference>
<dbReference type="RefSeq" id="WP_408155326.1">
    <property type="nucleotide sequence ID" value="NZ_JAQQFM010000002.1"/>
</dbReference>
<keyword evidence="8" id="KW-1185">Reference proteome</keyword>
<dbReference type="PANTHER" id="PTHR43776:SF7">
    <property type="entry name" value="D,D-DIPEPTIDE TRANSPORT ATP-BINDING PROTEIN DDPF-RELATED"/>
    <property type="match status" value="1"/>
</dbReference>
<dbReference type="NCBIfam" id="NF007739">
    <property type="entry name" value="PRK10419.1"/>
    <property type="match status" value="2"/>
</dbReference>
<keyword evidence="3" id="KW-0472">Membrane</keyword>
<proteinExistence type="inferred from homology"/>
<dbReference type="Gene3D" id="3.40.50.300">
    <property type="entry name" value="P-loop containing nucleotide triphosphate hydrolases"/>
    <property type="match status" value="2"/>
</dbReference>
<keyword evidence="2" id="KW-0813">Transport</keyword>
<evidence type="ECO:0000259" key="6">
    <source>
        <dbReference type="PROSITE" id="PS50893"/>
    </source>
</evidence>
<organism evidence="7 8">
    <name type="scientific">Herbaspirillum lusitanum</name>
    <dbReference type="NCBI Taxonomy" id="213312"/>
    <lineage>
        <taxon>Bacteria</taxon>
        <taxon>Pseudomonadati</taxon>
        <taxon>Pseudomonadota</taxon>
        <taxon>Betaproteobacteria</taxon>
        <taxon>Burkholderiales</taxon>
        <taxon>Oxalobacteraceae</taxon>
        <taxon>Herbaspirillum</taxon>
    </lineage>
</organism>
<evidence type="ECO:0000256" key="4">
    <source>
        <dbReference type="ARBA" id="ARBA00022741"/>
    </source>
</evidence>
<dbReference type="InterPro" id="IPR003593">
    <property type="entry name" value="AAA+_ATPase"/>
</dbReference>
<keyword evidence="4" id="KW-0547">Nucleotide-binding</keyword>
<feature type="domain" description="ABC transporter" evidence="6">
    <location>
        <begin position="378"/>
        <end position="627"/>
    </location>
</feature>
<keyword evidence="3" id="KW-1003">Cell membrane</keyword>
<dbReference type="NCBIfam" id="NF008453">
    <property type="entry name" value="PRK11308.1"/>
    <property type="match status" value="2"/>
</dbReference>
<dbReference type="Pfam" id="PF00005">
    <property type="entry name" value="ABC_tran"/>
    <property type="match status" value="2"/>
</dbReference>
<evidence type="ECO:0000256" key="3">
    <source>
        <dbReference type="ARBA" id="ARBA00022475"/>
    </source>
</evidence>
<dbReference type="Proteomes" id="UP001629246">
    <property type="component" value="Unassembled WGS sequence"/>
</dbReference>
<dbReference type="InterPro" id="IPR013563">
    <property type="entry name" value="Oligopep_ABC_C"/>
</dbReference>
<comment type="similarity">
    <text evidence="1">Belongs to the ABC transporter superfamily.</text>
</comment>
<accession>A0ABW9A5P3</accession>
<gene>
    <name evidence="7" type="ORF">PQR62_04765</name>
</gene>
<dbReference type="PANTHER" id="PTHR43776">
    <property type="entry name" value="TRANSPORT ATP-BINDING PROTEIN"/>
    <property type="match status" value="1"/>
</dbReference>
<comment type="caution">
    <text evidence="7">The sequence shown here is derived from an EMBL/GenBank/DDBJ whole genome shotgun (WGS) entry which is preliminary data.</text>
</comment>
<name>A0ABW9A5P3_9BURK</name>
<evidence type="ECO:0000313" key="8">
    <source>
        <dbReference type="Proteomes" id="UP001629246"/>
    </source>
</evidence>
<sequence length="636" mass="69773">MSSENQLQSNALTADSGVDLPGGEVSSLPLLRVTDLKIGFRQARRERKSGASGWEGVHQAVCGMSFEVARNSVVALVGESGSGKSVSALSLMGLLTTHNTVIAADSRAWFEGRDLFQMSEAEKRALRGSQIAMIFQDPMSSLNPVLSIGFQIAEVLRQHKQLSAAAARQRVLALLEEVGIPSPHSRIDSFPGELSGGQQQRVMIAMAIACEPKLLIADEPTTALDVTIQKQIVDLLNRLRRNYQMSMLFITHDLALVAEIADQVVVMRHGEVLERGAVSQIFNQPRHPYTQALLHCRPRLDERPHRLPVIDDYLRASSDEQAGAACASSVLSSTAAEPAGEDEAKQARRGARILRLPATMESALAQLNCAQATTRIVLEARGLSKSFSTRAGLFTREEFRAVDDVSFTLERGKTLGVVGESGSGKSTLGLSLLRLHQASKGQVLFEGRDILAMSEREFSPYKRRLQIIFQNPYASLNPRFTIAQILMEPMRIHSIGESDEARAELARQLLLRVGLPVTALHRHPHVFSGGQRQRIAIARCLTMQPEVLICDESVSALDVSVQAQVLNLLRDLQEEFGLSYIFISHDLAVIKYIADQVMVMRQGRVVEMNDSRALYAAPAHAYTKSLLAAIPRGLRA</sequence>
<dbReference type="InterPro" id="IPR050319">
    <property type="entry name" value="ABC_transp_ATP-bind"/>
</dbReference>
<dbReference type="PROSITE" id="PS50893">
    <property type="entry name" value="ABC_TRANSPORTER_2"/>
    <property type="match status" value="2"/>
</dbReference>
<dbReference type="PROSITE" id="PS00211">
    <property type="entry name" value="ABC_TRANSPORTER_1"/>
    <property type="match status" value="2"/>
</dbReference>
<feature type="domain" description="ABC transporter" evidence="6">
    <location>
        <begin position="31"/>
        <end position="294"/>
    </location>
</feature>
<evidence type="ECO:0000256" key="1">
    <source>
        <dbReference type="ARBA" id="ARBA00005417"/>
    </source>
</evidence>
<evidence type="ECO:0000313" key="7">
    <source>
        <dbReference type="EMBL" id="MFL9923564.1"/>
    </source>
</evidence>
<dbReference type="SUPFAM" id="SSF52540">
    <property type="entry name" value="P-loop containing nucleoside triphosphate hydrolases"/>
    <property type="match status" value="2"/>
</dbReference>
<dbReference type="InterPro" id="IPR003439">
    <property type="entry name" value="ABC_transporter-like_ATP-bd"/>
</dbReference>
<evidence type="ECO:0000256" key="2">
    <source>
        <dbReference type="ARBA" id="ARBA00022448"/>
    </source>
</evidence>
<protein>
    <submittedName>
        <fullName evidence="7">ABC transporter ATP-binding protein</fullName>
    </submittedName>
</protein>
<dbReference type="InterPro" id="IPR027417">
    <property type="entry name" value="P-loop_NTPase"/>
</dbReference>
<reference evidence="7 8" key="1">
    <citation type="journal article" date="2024" name="Chem. Sci.">
        <title>Discovery of megapolipeptins by genome mining of a Burkholderiales bacteria collection.</title>
        <authorList>
            <person name="Paulo B.S."/>
            <person name="Recchia M.J.J."/>
            <person name="Lee S."/>
            <person name="Fergusson C.H."/>
            <person name="Romanowski S.B."/>
            <person name="Hernandez A."/>
            <person name="Krull N."/>
            <person name="Liu D.Y."/>
            <person name="Cavanagh H."/>
            <person name="Bos A."/>
            <person name="Gray C.A."/>
            <person name="Murphy B.T."/>
            <person name="Linington R.G."/>
            <person name="Eustaquio A.S."/>
        </authorList>
    </citation>
    <scope>NUCLEOTIDE SEQUENCE [LARGE SCALE GENOMIC DNA]</scope>
    <source>
        <strain evidence="7 8">RL21-008-BIB-A</strain>
    </source>
</reference>
<dbReference type="EMBL" id="JAQQFM010000002">
    <property type="protein sequence ID" value="MFL9923564.1"/>
    <property type="molecule type" value="Genomic_DNA"/>
</dbReference>
<dbReference type="CDD" id="cd03257">
    <property type="entry name" value="ABC_NikE_OppD_transporters"/>
    <property type="match status" value="2"/>
</dbReference>
<dbReference type="InterPro" id="IPR017871">
    <property type="entry name" value="ABC_transporter-like_CS"/>
</dbReference>
<dbReference type="SMART" id="SM00382">
    <property type="entry name" value="AAA"/>
    <property type="match status" value="2"/>
</dbReference>
<keyword evidence="5 7" id="KW-0067">ATP-binding</keyword>
<evidence type="ECO:0000256" key="5">
    <source>
        <dbReference type="ARBA" id="ARBA00022840"/>
    </source>
</evidence>
<dbReference type="GO" id="GO:0005524">
    <property type="term" value="F:ATP binding"/>
    <property type="evidence" value="ECO:0007669"/>
    <property type="project" value="UniProtKB-KW"/>
</dbReference>